<dbReference type="InterPro" id="IPR011990">
    <property type="entry name" value="TPR-like_helical_dom_sf"/>
</dbReference>
<gene>
    <name evidence="2" type="ORF">P280DRAFT_535948</name>
</gene>
<keyword evidence="1" id="KW-0732">Signal</keyword>
<name>A0A6A6SBH5_9PLEO</name>
<reference evidence="2" key="1">
    <citation type="journal article" date="2020" name="Stud. Mycol.">
        <title>101 Dothideomycetes genomes: a test case for predicting lifestyles and emergence of pathogens.</title>
        <authorList>
            <person name="Haridas S."/>
            <person name="Albert R."/>
            <person name="Binder M."/>
            <person name="Bloem J."/>
            <person name="Labutti K."/>
            <person name="Salamov A."/>
            <person name="Andreopoulos B."/>
            <person name="Baker S."/>
            <person name="Barry K."/>
            <person name="Bills G."/>
            <person name="Bluhm B."/>
            <person name="Cannon C."/>
            <person name="Castanera R."/>
            <person name="Culley D."/>
            <person name="Daum C."/>
            <person name="Ezra D."/>
            <person name="Gonzalez J."/>
            <person name="Henrissat B."/>
            <person name="Kuo A."/>
            <person name="Liang C."/>
            <person name="Lipzen A."/>
            <person name="Lutzoni F."/>
            <person name="Magnuson J."/>
            <person name="Mondo S."/>
            <person name="Nolan M."/>
            <person name="Ohm R."/>
            <person name="Pangilinan J."/>
            <person name="Park H.-J."/>
            <person name="Ramirez L."/>
            <person name="Alfaro M."/>
            <person name="Sun H."/>
            <person name="Tritt A."/>
            <person name="Yoshinaga Y."/>
            <person name="Zwiers L.-H."/>
            <person name="Turgeon B."/>
            <person name="Goodwin S."/>
            <person name="Spatafora J."/>
            <person name="Crous P."/>
            <person name="Grigoriev I."/>
        </authorList>
    </citation>
    <scope>NUCLEOTIDE SEQUENCE</scope>
    <source>
        <strain evidence="2">CBS 473.64</strain>
    </source>
</reference>
<keyword evidence="3" id="KW-1185">Reference proteome</keyword>
<sequence>MTTNDLLYLDIIIAMLGILTIDASAPGQFEYDCKLLGDALGDRYKMNHYELDLLAAEYYYTLAIVPAPDAPEELALVQRSAKGNLVACKLHLANIAFLAFQSDGTDLGNALNRVEAYLAMASNATSRSPSDIPNMKVCLAFLYRFRYALTLDIRSLEEAVTLARQANTQSSPDIERLTLLANLLQNLYIAQGDMSIFQEAIQAVNQLEPLQEYHPDHKGSSNHIRSGLYSKRFSLYRAQDDIEIAVATARDGYNNGNVSIRQDSVIQLCTALHARGKRYSRPADLSEALSLIDEHMFSHRDLPPSEDIHREQFESLRATLLSYNRETIEEAIRFYESIRDRTDPQSLTFPTKIWKLGRVYKEAGQLENARDCFERASGRMDIRGYEHVRCLHDLALTYSDLADELDSDEEIWNLWIQSTRVDAKALFCSSGEVFIRAHSGRNASLTLYALSQWRDCDEVSVATISLFPHMVTRGLSMEDSQKLLKGLTDISSLAASAAIKMSDMPINAVRLMEKGRGVILEQFMDLKTDHTRLQEAYPDLYQQFTQIQEALLDHVDGDFDPKTPMREILQASHERTGRVNRMAELRKRITDLDGFHDFDQPFSNDDIEELPRTGNIVIFNSSYSITNPEPLQTFIVKAGESACVQVVELPGMNLQEATHMADTLVGPKRLSKAKAGRPRTKSNEELRQILAKSWEFAVRPILQELGLLSSSPPSVDHLPRVFWIRSGVMSMLPLHAAGLYNIKGQSDQNATMYCVSPYAATVQALLVAYKQKQRKRAYSADRKLLLVAMPETHSKSDLPHVETEISTVKEIMCPKTTNGHEVDKCASTSPQCIRRKPELHAKTCTDPEK</sequence>
<evidence type="ECO:0008006" key="4">
    <source>
        <dbReference type="Google" id="ProtNLM"/>
    </source>
</evidence>
<organism evidence="2 3">
    <name type="scientific">Massarina eburnea CBS 473.64</name>
    <dbReference type="NCBI Taxonomy" id="1395130"/>
    <lineage>
        <taxon>Eukaryota</taxon>
        <taxon>Fungi</taxon>
        <taxon>Dikarya</taxon>
        <taxon>Ascomycota</taxon>
        <taxon>Pezizomycotina</taxon>
        <taxon>Dothideomycetes</taxon>
        <taxon>Pleosporomycetidae</taxon>
        <taxon>Pleosporales</taxon>
        <taxon>Massarineae</taxon>
        <taxon>Massarinaceae</taxon>
        <taxon>Massarina</taxon>
    </lineage>
</organism>
<dbReference type="Gene3D" id="1.25.40.10">
    <property type="entry name" value="Tetratricopeptide repeat domain"/>
    <property type="match status" value="1"/>
</dbReference>
<dbReference type="SUPFAM" id="SSF48452">
    <property type="entry name" value="TPR-like"/>
    <property type="match status" value="1"/>
</dbReference>
<feature type="signal peptide" evidence="1">
    <location>
        <begin position="1"/>
        <end position="23"/>
    </location>
</feature>
<dbReference type="EMBL" id="MU006778">
    <property type="protein sequence ID" value="KAF2645155.1"/>
    <property type="molecule type" value="Genomic_DNA"/>
</dbReference>
<protein>
    <recommendedName>
        <fullName evidence="4">CHAT domain-containing protein</fullName>
    </recommendedName>
</protein>
<dbReference type="AlphaFoldDB" id="A0A6A6SBH5"/>
<dbReference type="OrthoDB" id="9991317at2759"/>
<evidence type="ECO:0000313" key="2">
    <source>
        <dbReference type="EMBL" id="KAF2645155.1"/>
    </source>
</evidence>
<evidence type="ECO:0000256" key="1">
    <source>
        <dbReference type="SAM" id="SignalP"/>
    </source>
</evidence>
<proteinExistence type="predicted"/>
<feature type="chain" id="PRO_5025435440" description="CHAT domain-containing protein" evidence="1">
    <location>
        <begin position="24"/>
        <end position="849"/>
    </location>
</feature>
<evidence type="ECO:0000313" key="3">
    <source>
        <dbReference type="Proteomes" id="UP000799753"/>
    </source>
</evidence>
<dbReference type="Proteomes" id="UP000799753">
    <property type="component" value="Unassembled WGS sequence"/>
</dbReference>
<accession>A0A6A6SBH5</accession>